<sequence length="337" mass="38681">MSRTDNPFNRSNVIILEDDDSSIELSYVEQGLRRLKHACQTGQSVSLACIDLTRDEETQRNVHDYEKDIIGELDGLGRSRSSHCRQPAPSRNPPTQLRAEIPSFRHNTMLLKTGTVVEVSPRPQNEYCWQFLRIIRLYVDFRSRNIILQGVRLTRTRHLRGMLPRMKNEVCALYDINRQNPRPENAQGLVETTVGEVVRTRAVSKTNDAFPTHRFNPAQWDWNMDAIENSGNLVQRWKFCRYWPTSTAMETKRSYSGALIRLRSTDIEDEHFRVADDQLRNIFRGGIIRGGSWTGGQVHLPIVNSEAPQDKNKRVTLGYNQKYTADDMFCGAGGASR</sequence>
<evidence type="ECO:0000313" key="1">
    <source>
        <dbReference type="EMBL" id="KAK5633990.1"/>
    </source>
</evidence>
<protein>
    <submittedName>
        <fullName evidence="1">Uncharacterized protein</fullName>
    </submittedName>
</protein>
<keyword evidence="2" id="KW-1185">Reference proteome</keyword>
<name>A0AAN7UK25_9PEZI</name>
<dbReference type="AlphaFoldDB" id="A0AAN7UK25"/>
<proteinExistence type="predicted"/>
<comment type="caution">
    <text evidence="1">The sequence shown here is derived from an EMBL/GenBank/DDBJ whole genome shotgun (WGS) entry which is preliminary data.</text>
</comment>
<reference evidence="1 2" key="1">
    <citation type="submission" date="2023-10" db="EMBL/GenBank/DDBJ databases">
        <title>Draft genome sequence of Xylaria bambusicola isolate GMP-LS, the root and basal stem rot pathogen of sugarcane in Indonesia.</title>
        <authorList>
            <person name="Selvaraj P."/>
            <person name="Muralishankar V."/>
            <person name="Muruganantham S."/>
            <person name="Sp S."/>
            <person name="Haryani S."/>
            <person name="Lau K.J.X."/>
            <person name="Naqvi N.I."/>
        </authorList>
    </citation>
    <scope>NUCLEOTIDE SEQUENCE [LARGE SCALE GENOMIC DNA]</scope>
    <source>
        <strain evidence="1">GMP-LS</strain>
    </source>
</reference>
<organism evidence="1 2">
    <name type="scientific">Xylaria bambusicola</name>
    <dbReference type="NCBI Taxonomy" id="326684"/>
    <lineage>
        <taxon>Eukaryota</taxon>
        <taxon>Fungi</taxon>
        <taxon>Dikarya</taxon>
        <taxon>Ascomycota</taxon>
        <taxon>Pezizomycotina</taxon>
        <taxon>Sordariomycetes</taxon>
        <taxon>Xylariomycetidae</taxon>
        <taxon>Xylariales</taxon>
        <taxon>Xylariaceae</taxon>
        <taxon>Xylaria</taxon>
    </lineage>
</organism>
<dbReference type="EMBL" id="JAWHQM010000037">
    <property type="protein sequence ID" value="KAK5633990.1"/>
    <property type="molecule type" value="Genomic_DNA"/>
</dbReference>
<evidence type="ECO:0000313" key="2">
    <source>
        <dbReference type="Proteomes" id="UP001305414"/>
    </source>
</evidence>
<gene>
    <name evidence="1" type="ORF">RRF57_009704</name>
</gene>
<accession>A0AAN7UK25</accession>
<dbReference type="Proteomes" id="UP001305414">
    <property type="component" value="Unassembled WGS sequence"/>
</dbReference>